<dbReference type="RefSeq" id="WP_302720610.1">
    <property type="nucleotide sequence ID" value="NZ_JAULRU010000154.1"/>
</dbReference>
<dbReference type="PANTHER" id="PTHR33546:SF1">
    <property type="entry name" value="LARGE, MULTIFUNCTIONAL SECRETED PROTEIN"/>
    <property type="match status" value="1"/>
</dbReference>
<evidence type="ECO:0000256" key="3">
    <source>
        <dbReference type="ARBA" id="ARBA00023004"/>
    </source>
</evidence>
<sequence>MRSVKYRLNTLVSAFILLTCVPGQAEESAAFKGDREGHTMVDVIPKEDIPAAPILPVAKALQTFQAQSGFVVESVVSEPDIFNPVALSFDAKGRMWVAEMTTYMPDVFGEGEMQAQGNITLLEDTDGDGQVDKRRVFVSGVLLPRTVSMVKGGIFYADHTQLYFVEVLEDEQGIRLGLHEVVDAEYAAGGSLEHKTNTMLYGIDNWYYNARSDKKYQTLPLTAAVPQGAEEIYRNQYWKLVKAETDYRGQWGLSMDDLGRLYHNGNSSPIHGEFLRPGALRRNPGFWPDAPAHAIGSNRVYPSRMNPGVNRGYMDGILVKEGADRGKLVNFTAASGSIVYRGSNFPSEYYGIGITPEPAGNLLSARFIKEGDGELTGEAVFPGQELLTSTDERFRPVNLYNAPDGTLYIVDMYHGILQHREFLTSYLADQIKSRDLDKNNNTMGRVYRLRWQQHEAAKVPDMSALSASDLVAFLSHKNAWQRDTARRLLIENEASLDNKTAVVSAIKKSLEATEDSKSIINLLWALRGLHAVDLATVSRFINHDDNWVAITAATVGEALPASMQEQYRALLMRMAQHSYPRALQAAISVASIPGGHNISLYVLDEYREKPYIRDAVISGLGSEADSFKSSLPKNFSDHKTLYLLNNLGKRVQDETNRAQLSSQGRKLFDQGKALYNGRAACAGCHGEYGNGNTGLAPTLWRSEWVESEQRLAKVLLHGLSGPIAVAGRRWETPTVMPGFAARTDINDSDLSAIATYIRNSWGNQFGEADGMTADVFAELRQKTQSRRIPYTENDFSE</sequence>
<accession>A0ABU4S2P0</accession>
<organism evidence="7 8">
    <name type="scientific">Gilvimarinus gilvus</name>
    <dbReference type="NCBI Taxonomy" id="3058038"/>
    <lineage>
        <taxon>Bacteria</taxon>
        <taxon>Pseudomonadati</taxon>
        <taxon>Pseudomonadota</taxon>
        <taxon>Gammaproteobacteria</taxon>
        <taxon>Cellvibrionales</taxon>
        <taxon>Cellvibrionaceae</taxon>
        <taxon>Gilvimarinus</taxon>
    </lineage>
</organism>
<dbReference type="Gene3D" id="1.10.760.10">
    <property type="entry name" value="Cytochrome c-like domain"/>
    <property type="match status" value="1"/>
</dbReference>
<evidence type="ECO:0000256" key="4">
    <source>
        <dbReference type="PROSITE-ProRule" id="PRU00433"/>
    </source>
</evidence>
<evidence type="ECO:0000256" key="1">
    <source>
        <dbReference type="ARBA" id="ARBA00022617"/>
    </source>
</evidence>
<evidence type="ECO:0000256" key="5">
    <source>
        <dbReference type="SAM" id="SignalP"/>
    </source>
</evidence>
<reference evidence="7 8" key="1">
    <citation type="submission" date="2023-11" db="EMBL/GenBank/DDBJ databases">
        <title>Gilvimarinus fulvus sp. nov., isolated from the surface of Kelp.</title>
        <authorList>
            <person name="Sun Y.Y."/>
            <person name="Gong Y."/>
            <person name="Du Z.J."/>
        </authorList>
    </citation>
    <scope>NUCLEOTIDE SEQUENCE [LARGE SCALE GENOMIC DNA]</scope>
    <source>
        <strain evidence="7 8">SDUM040013</strain>
    </source>
</reference>
<dbReference type="Pfam" id="PF23500">
    <property type="entry name" value="DUF7133"/>
    <property type="match status" value="1"/>
</dbReference>
<dbReference type="SUPFAM" id="SSF46626">
    <property type="entry name" value="Cytochrome c"/>
    <property type="match status" value="1"/>
</dbReference>
<keyword evidence="1 4" id="KW-0349">Heme</keyword>
<keyword evidence="5" id="KW-0732">Signal</keyword>
<dbReference type="PROSITE" id="PS51007">
    <property type="entry name" value="CYTC"/>
    <property type="match status" value="1"/>
</dbReference>
<name>A0ABU4S2P0_9GAMM</name>
<evidence type="ECO:0000256" key="2">
    <source>
        <dbReference type="ARBA" id="ARBA00022723"/>
    </source>
</evidence>
<evidence type="ECO:0000313" key="7">
    <source>
        <dbReference type="EMBL" id="MDX6851444.1"/>
    </source>
</evidence>
<dbReference type="InterPro" id="IPR055557">
    <property type="entry name" value="DUF7133"/>
</dbReference>
<dbReference type="PANTHER" id="PTHR33546">
    <property type="entry name" value="LARGE, MULTIFUNCTIONAL SECRETED PROTEIN-RELATED"/>
    <property type="match status" value="1"/>
</dbReference>
<dbReference type="InterPro" id="IPR036909">
    <property type="entry name" value="Cyt_c-like_dom_sf"/>
</dbReference>
<dbReference type="NCBIfam" id="TIGR02604">
    <property type="entry name" value="Piru_Ver_Nterm"/>
    <property type="match status" value="1"/>
</dbReference>
<dbReference type="EMBL" id="JAXAFO010000060">
    <property type="protein sequence ID" value="MDX6851444.1"/>
    <property type="molecule type" value="Genomic_DNA"/>
</dbReference>
<evidence type="ECO:0000313" key="8">
    <source>
        <dbReference type="Proteomes" id="UP001273505"/>
    </source>
</evidence>
<protein>
    <submittedName>
        <fullName evidence="7">PVC-type heme-binding CxxCH protein</fullName>
    </submittedName>
</protein>
<keyword evidence="8" id="KW-1185">Reference proteome</keyword>
<keyword evidence="3 4" id="KW-0408">Iron</keyword>
<keyword evidence="2 4" id="KW-0479">Metal-binding</keyword>
<proteinExistence type="predicted"/>
<dbReference type="Pfam" id="PF00034">
    <property type="entry name" value="Cytochrom_C"/>
    <property type="match status" value="1"/>
</dbReference>
<dbReference type="InterPro" id="IPR013428">
    <property type="entry name" value="Membrane-bound_put_N"/>
</dbReference>
<feature type="chain" id="PRO_5047298289" evidence="5">
    <location>
        <begin position="26"/>
        <end position="797"/>
    </location>
</feature>
<feature type="domain" description="Cytochrome c" evidence="6">
    <location>
        <begin position="659"/>
        <end position="761"/>
    </location>
</feature>
<evidence type="ECO:0000259" key="6">
    <source>
        <dbReference type="PROSITE" id="PS51007"/>
    </source>
</evidence>
<gene>
    <name evidence="7" type="ORF">SCD92_18890</name>
</gene>
<feature type="signal peptide" evidence="5">
    <location>
        <begin position="1"/>
        <end position="25"/>
    </location>
</feature>
<comment type="caution">
    <text evidence="7">The sequence shown here is derived from an EMBL/GenBank/DDBJ whole genome shotgun (WGS) entry which is preliminary data.</text>
</comment>
<dbReference type="InterPro" id="IPR009056">
    <property type="entry name" value="Cyt_c-like_dom"/>
</dbReference>
<dbReference type="Proteomes" id="UP001273505">
    <property type="component" value="Unassembled WGS sequence"/>
</dbReference>